<evidence type="ECO:0000256" key="2">
    <source>
        <dbReference type="ARBA" id="ARBA00022481"/>
    </source>
</evidence>
<evidence type="ECO:0000256" key="1">
    <source>
        <dbReference type="ARBA" id="ARBA00004370"/>
    </source>
</evidence>
<keyword evidence="5" id="KW-0175">Coiled coil</keyword>
<comment type="subcellular location">
    <subcellularLocation>
        <location evidence="1">Membrane</location>
    </subcellularLocation>
</comment>
<name>A0A4Q1HE72_9BURK</name>
<dbReference type="SMART" id="SM00283">
    <property type="entry name" value="MA"/>
    <property type="match status" value="1"/>
</dbReference>
<evidence type="ECO:0000313" key="9">
    <source>
        <dbReference type="EMBL" id="RXN83742.1"/>
    </source>
</evidence>
<reference evidence="9 10" key="1">
    <citation type="journal article" date="2017" name="Int. J. Syst. Evol. Microbiol.">
        <title>Achromobacter aloeverae sp. nov., isolated from the root of Aloe vera (L.) Burm.f.</title>
        <authorList>
            <person name="Kuncharoen N."/>
            <person name="Muramatsu Y."/>
            <person name="Shibata C."/>
            <person name="Kamakura Y."/>
            <person name="Nakagawa Y."/>
            <person name="Tanasupawat S."/>
        </authorList>
    </citation>
    <scope>NUCLEOTIDE SEQUENCE [LARGE SCALE GENOMIC DNA]</scope>
    <source>
        <strain evidence="9 10">AVA-1</strain>
    </source>
</reference>
<dbReference type="FunFam" id="1.10.287.950:FF:000001">
    <property type="entry name" value="Methyl-accepting chemotaxis sensory transducer"/>
    <property type="match status" value="1"/>
</dbReference>
<keyword evidence="4" id="KW-0807">Transducer</keyword>
<dbReference type="Proteomes" id="UP000290849">
    <property type="component" value="Unassembled WGS sequence"/>
</dbReference>
<feature type="transmembrane region" description="Helical" evidence="6">
    <location>
        <begin position="388"/>
        <end position="412"/>
    </location>
</feature>
<keyword evidence="6" id="KW-1133">Transmembrane helix</keyword>
<proteinExistence type="inferred from homology"/>
<keyword evidence="6" id="KW-0472">Membrane</keyword>
<keyword evidence="6" id="KW-0812">Transmembrane</keyword>
<feature type="transmembrane region" description="Helical" evidence="6">
    <location>
        <begin position="82"/>
        <end position="101"/>
    </location>
</feature>
<dbReference type="OrthoDB" id="343520at2"/>
<evidence type="ECO:0000256" key="4">
    <source>
        <dbReference type="PROSITE-ProRule" id="PRU00284"/>
    </source>
</evidence>
<comment type="caution">
    <text evidence="9">The sequence shown here is derived from an EMBL/GenBank/DDBJ whole genome shotgun (WGS) entry which is preliminary data.</text>
</comment>
<dbReference type="GO" id="GO:0005886">
    <property type="term" value="C:plasma membrane"/>
    <property type="evidence" value="ECO:0007669"/>
    <property type="project" value="TreeGrafter"/>
</dbReference>
<sequence>MGLLPNNIMVLRGGIGSDIERPHGAWLRHRGGPRGASTHRRIRESTYCRRIQRRYDQNHCNYLTYFAAMIRFISNLRLSRKFLVLGGVAITVCGFLLALHVNTAYQQISRIDTELSGLGPSQDLLNLMRLAQQHRAASSLALNARGDASAEQKRTALQGQADQIARRIDAFVRGPGGSERLREDYARLNGHWQALAADIAAKRISSDESVARHIALIAQALELHDRILDHFGLTLESVPANYFAITASLVNLPRLTEFMGQMRVYGVVALTRQDASPADRTRLASLASRTEAGLHDMRIVYGKAFDAAPGLRAALDQDLGLVGDRIKSTLALAEREIVDAQRLAYPASQYLQTLTATIDATYALADKAAGQVQAQLQAERSDILISQAALLGGCLLLVLLGIVLGIIVVRAITLPVEAAQSVANRIAAGDLTGRIPTGGKDEIGALLNAMRTMNENLSGIVAQVRSGADAIAISSQQIAAGNTDLSSRTEQQAASLEETAASMEELASTVKQNADNARQANRLAATASAVAVRGGAAVADVVGTMQAISASSDKIAEIVSVIDGIAFQTNILALNAAVEAARAGELGKGFAVVAGEVRTLAQRSAVAAREIKALIESSVEKVNMGAQQVEQTGITMREIVASVQRVTDIMGEISAASEEQAGGIDQINHAVAQMDEVTQHNAALVEQAAAASNAQQEQAHQLVGAVSAFRTGAAPAALAA</sequence>
<dbReference type="PANTHER" id="PTHR43531">
    <property type="entry name" value="PROTEIN ICFG"/>
    <property type="match status" value="1"/>
</dbReference>
<evidence type="ECO:0000259" key="7">
    <source>
        <dbReference type="PROSITE" id="PS50111"/>
    </source>
</evidence>
<keyword evidence="2" id="KW-0488">Methylation</keyword>
<dbReference type="PROSITE" id="PS50111">
    <property type="entry name" value="CHEMOTAXIS_TRANSDUC_2"/>
    <property type="match status" value="1"/>
</dbReference>
<dbReference type="GO" id="GO:0006935">
    <property type="term" value="P:chemotaxis"/>
    <property type="evidence" value="ECO:0007669"/>
    <property type="project" value="InterPro"/>
</dbReference>
<dbReference type="CDD" id="cd11386">
    <property type="entry name" value="MCP_signal"/>
    <property type="match status" value="1"/>
</dbReference>
<dbReference type="InterPro" id="IPR004089">
    <property type="entry name" value="MCPsignal_dom"/>
</dbReference>
<dbReference type="EMBL" id="PYAL01000009">
    <property type="protein sequence ID" value="RXN83742.1"/>
    <property type="molecule type" value="Genomic_DNA"/>
</dbReference>
<dbReference type="Pfam" id="PF08376">
    <property type="entry name" value="NIT"/>
    <property type="match status" value="1"/>
</dbReference>
<dbReference type="PROSITE" id="PS50885">
    <property type="entry name" value="HAMP"/>
    <property type="match status" value="1"/>
</dbReference>
<evidence type="ECO:0000259" key="8">
    <source>
        <dbReference type="PROSITE" id="PS50885"/>
    </source>
</evidence>
<evidence type="ECO:0000256" key="5">
    <source>
        <dbReference type="SAM" id="Coils"/>
    </source>
</evidence>
<dbReference type="PANTHER" id="PTHR43531:SF14">
    <property type="entry name" value="METHYL-ACCEPTING CHEMOTAXIS PROTEIN I-RELATED"/>
    <property type="match status" value="1"/>
</dbReference>
<feature type="coiled-coil region" evidence="5">
    <location>
        <begin position="486"/>
        <end position="520"/>
    </location>
</feature>
<dbReference type="CDD" id="cd06225">
    <property type="entry name" value="HAMP"/>
    <property type="match status" value="1"/>
</dbReference>
<dbReference type="GO" id="GO:0007165">
    <property type="term" value="P:signal transduction"/>
    <property type="evidence" value="ECO:0007669"/>
    <property type="project" value="UniProtKB-KW"/>
</dbReference>
<keyword evidence="10" id="KW-1185">Reference proteome</keyword>
<dbReference type="PRINTS" id="PR00260">
    <property type="entry name" value="CHEMTRNSDUCR"/>
</dbReference>
<organism evidence="9 10">
    <name type="scientific">Achromobacter aloeverae</name>
    <dbReference type="NCBI Taxonomy" id="1750518"/>
    <lineage>
        <taxon>Bacteria</taxon>
        <taxon>Pseudomonadati</taxon>
        <taxon>Pseudomonadota</taxon>
        <taxon>Betaproteobacteria</taxon>
        <taxon>Burkholderiales</taxon>
        <taxon>Alcaligenaceae</taxon>
        <taxon>Achromobacter</taxon>
    </lineage>
</organism>
<dbReference type="Pfam" id="PF00015">
    <property type="entry name" value="MCPsignal"/>
    <property type="match status" value="1"/>
</dbReference>
<dbReference type="Gene3D" id="1.10.287.950">
    <property type="entry name" value="Methyl-accepting chemotaxis protein"/>
    <property type="match status" value="1"/>
</dbReference>
<dbReference type="AlphaFoldDB" id="A0A4Q1HE72"/>
<dbReference type="SUPFAM" id="SSF58104">
    <property type="entry name" value="Methyl-accepting chemotaxis protein (MCP) signaling domain"/>
    <property type="match status" value="1"/>
</dbReference>
<feature type="domain" description="Methyl-accepting transducer" evidence="7">
    <location>
        <begin position="467"/>
        <end position="696"/>
    </location>
</feature>
<dbReference type="InterPro" id="IPR051310">
    <property type="entry name" value="MCP_chemotaxis"/>
</dbReference>
<dbReference type="InterPro" id="IPR004090">
    <property type="entry name" value="Chemotax_Me-accpt_rcpt"/>
</dbReference>
<gene>
    <name evidence="9" type="ORF">C7R54_26070</name>
</gene>
<dbReference type="InterPro" id="IPR013587">
    <property type="entry name" value="Nitrate/nitrite_sensing"/>
</dbReference>
<accession>A0A4Q1HE72</accession>
<evidence type="ECO:0000256" key="3">
    <source>
        <dbReference type="ARBA" id="ARBA00029447"/>
    </source>
</evidence>
<dbReference type="Pfam" id="PF00672">
    <property type="entry name" value="HAMP"/>
    <property type="match status" value="1"/>
</dbReference>
<dbReference type="InterPro" id="IPR003660">
    <property type="entry name" value="HAMP_dom"/>
</dbReference>
<dbReference type="SMART" id="SM00304">
    <property type="entry name" value="HAMP"/>
    <property type="match status" value="1"/>
</dbReference>
<comment type="similarity">
    <text evidence="3">Belongs to the methyl-accepting chemotaxis (MCP) protein family.</text>
</comment>
<dbReference type="GO" id="GO:0004888">
    <property type="term" value="F:transmembrane signaling receptor activity"/>
    <property type="evidence" value="ECO:0007669"/>
    <property type="project" value="InterPro"/>
</dbReference>
<evidence type="ECO:0000313" key="10">
    <source>
        <dbReference type="Proteomes" id="UP000290849"/>
    </source>
</evidence>
<evidence type="ECO:0000256" key="6">
    <source>
        <dbReference type="SAM" id="Phobius"/>
    </source>
</evidence>
<protein>
    <submittedName>
        <fullName evidence="9">Methyl-accepting chemotaxis protein</fullName>
    </submittedName>
</protein>
<feature type="domain" description="HAMP" evidence="8">
    <location>
        <begin position="410"/>
        <end position="462"/>
    </location>
</feature>